<dbReference type="GO" id="GO:0005576">
    <property type="term" value="C:extracellular region"/>
    <property type="evidence" value="ECO:0007669"/>
    <property type="project" value="UniProtKB-SubCell"/>
</dbReference>
<evidence type="ECO:0000313" key="5">
    <source>
        <dbReference type="Proteomes" id="UP000248483"/>
    </source>
</evidence>
<accession>A0A2Y9MW83</accession>
<keyword evidence="3" id="KW-0964">Secreted</keyword>
<dbReference type="PANTHER" id="PTHR35860">
    <property type="entry name" value="PROTEIN FAM24B"/>
    <property type="match status" value="1"/>
</dbReference>
<evidence type="ECO:0000256" key="2">
    <source>
        <dbReference type="ARBA" id="ARBA00007386"/>
    </source>
</evidence>
<keyword evidence="4" id="KW-0732">Signal</keyword>
<dbReference type="RefSeq" id="XP_022425201.1">
    <property type="nucleotide sequence ID" value="XM_022569493.1"/>
</dbReference>
<dbReference type="InterPro" id="IPR028122">
    <property type="entry name" value="FAM24"/>
</dbReference>
<sequence length="124" mass="13220">MFCIGGGILLAVLVLMAAVICLYYKVANALNSSSASSEIPLTSCNKWTEKKNSNPMLCVCLFLRVPKVPISSALKDNPAMVTQDKVTAAITTGSYPNLQCCDECNLYAGFDALPPCFCDANEGL</sequence>
<dbReference type="Pfam" id="PF15193">
    <property type="entry name" value="FAM24"/>
    <property type="match status" value="1"/>
</dbReference>
<name>A0A2Y9MW83_DELLE</name>
<dbReference type="PANTHER" id="PTHR35860:SF1">
    <property type="entry name" value="PROTEIN FAM24A"/>
    <property type="match status" value="1"/>
</dbReference>
<evidence type="ECO:0000256" key="3">
    <source>
        <dbReference type="ARBA" id="ARBA00022525"/>
    </source>
</evidence>
<organism evidence="5 6">
    <name type="scientific">Delphinapterus leucas</name>
    <name type="common">Beluga whale</name>
    <dbReference type="NCBI Taxonomy" id="9749"/>
    <lineage>
        <taxon>Eukaryota</taxon>
        <taxon>Metazoa</taxon>
        <taxon>Chordata</taxon>
        <taxon>Craniata</taxon>
        <taxon>Vertebrata</taxon>
        <taxon>Euteleostomi</taxon>
        <taxon>Mammalia</taxon>
        <taxon>Eutheria</taxon>
        <taxon>Laurasiatheria</taxon>
        <taxon>Artiodactyla</taxon>
        <taxon>Whippomorpha</taxon>
        <taxon>Cetacea</taxon>
        <taxon>Odontoceti</taxon>
        <taxon>Monodontidae</taxon>
        <taxon>Delphinapterus</taxon>
    </lineage>
</organism>
<dbReference type="Proteomes" id="UP000248483">
    <property type="component" value="Unplaced"/>
</dbReference>
<dbReference type="KEGG" id="dle:111172582"/>
<gene>
    <name evidence="6" type="primary">LOC111172582</name>
</gene>
<protein>
    <submittedName>
        <fullName evidence="6">Protein FAM24B-like</fullName>
    </submittedName>
</protein>
<proteinExistence type="inferred from homology"/>
<reference evidence="6" key="1">
    <citation type="submission" date="2025-08" db="UniProtKB">
        <authorList>
            <consortium name="RefSeq"/>
        </authorList>
    </citation>
    <scope>IDENTIFICATION</scope>
    <source>
        <tissue evidence="6">Blood</tissue>
    </source>
</reference>
<dbReference type="AlphaFoldDB" id="A0A2Y9MW83"/>
<evidence type="ECO:0000256" key="1">
    <source>
        <dbReference type="ARBA" id="ARBA00004613"/>
    </source>
</evidence>
<evidence type="ECO:0000313" key="6">
    <source>
        <dbReference type="RefSeq" id="XP_022425201.1"/>
    </source>
</evidence>
<evidence type="ECO:0000256" key="4">
    <source>
        <dbReference type="ARBA" id="ARBA00022729"/>
    </source>
</evidence>
<dbReference type="GeneID" id="111172582"/>
<dbReference type="InParanoid" id="A0A2Y9MW83"/>
<comment type="subcellular location">
    <subcellularLocation>
        <location evidence="1">Secreted</location>
    </subcellularLocation>
</comment>
<keyword evidence="5" id="KW-1185">Reference proteome</keyword>
<comment type="similarity">
    <text evidence="2">Belongs to the FAM24 family.</text>
</comment>